<dbReference type="CTD" id="565195"/>
<dbReference type="Proteomes" id="UP000000437">
    <property type="component" value="Chromosome 25"/>
</dbReference>
<evidence type="ECO:0000313" key="8">
    <source>
        <dbReference type="Proteomes" id="UP000000437"/>
    </source>
</evidence>
<evidence type="ECO:0000256" key="2">
    <source>
        <dbReference type="ARBA" id="ARBA00009671"/>
    </source>
</evidence>
<gene>
    <name evidence="9 10" type="primary">ano10b</name>
    <name evidence="9" type="synonym">zgc:153923</name>
</gene>
<evidence type="ECO:0000313" key="9">
    <source>
        <dbReference type="RefSeq" id="XP_021326182.1"/>
    </source>
</evidence>
<dbReference type="RefSeq" id="XP_021326182.1">
    <property type="nucleotide sequence ID" value="XM_021470507.3"/>
</dbReference>
<reference evidence="9" key="1">
    <citation type="submission" date="2025-08" db="UniProtKB">
        <authorList>
            <consortium name="RefSeq"/>
        </authorList>
    </citation>
    <scope>IDENTIFICATION</scope>
    <source>
        <strain evidence="9">Tuebingen</strain>
        <tissue evidence="9">Fibroblasts and whole tissue</tissue>
    </source>
</reference>
<feature type="transmembrane region" description="Helical" evidence="6">
    <location>
        <begin position="470"/>
        <end position="492"/>
    </location>
</feature>
<comment type="caution">
    <text evidence="6">Lacks conserved residue(s) required for the propagation of feature annotation.</text>
</comment>
<feature type="transmembrane region" description="Helical" evidence="6">
    <location>
        <begin position="558"/>
        <end position="576"/>
    </location>
</feature>
<dbReference type="RefSeq" id="XP_073798268.1">
    <property type="nucleotide sequence ID" value="XM_073942167.1"/>
</dbReference>
<sequence length="807" mass="91431">MAGSRTQIYQTAEQDCSLCWKKNENAPPHPKAREERRSSAFFFSPSKAAHGLDLNRFQTGQWGECGHQQHSPESDRRSRLFDRSQTGFLEGHSSAQFCSNPNQTQLMQLIKLQRDNMTSQKEPQEGHSTSTKVTGPSSWSKVSCPCCTSTQIEPLVLIQLAESVQPITKQWIMSVIAAPVKAGGAQLLVHPGEDMKGDMIVVAAPRCTLHRVTEELGLCKTYQDGDMKAFSFEDRDNFCNIDDTQQFLTLAERQFIVKHEMDLMKALEDQRIPGIPAPAGKLKARESILQKLEKAGLIRSITPLHDQERLADLGKQWYSQKSLWGQPLDYIHNYFGGTIAYYFSFLDFYTLSLFPPAILGIFITFFLPSANFSTAIETDSNASSKISDDDHLSVSSYMVQAVFSMLWSTIFMELWKRRSASLSYHWGTFNLAEQFQEPRPGFHGEIGTNPVTGRLEPLFPDWKRKMRMGLVSVPVVGFFLGLVILGMAGFYICERLVSSWHKESGSYFTAPLLYLPSIAHIVYTNVLGNVYRNVALKLTEAENHREESSFDYHHTTKVLVFTFFNNFAVLFHIAFFKEDMPLLRKRLSSLLIVTQVVGQFTEVVVPFLVDRFLTSANRNLKEDDPEVDHLQAQGSLPAFPGLFAEYIELLVQFGYLSLFSCVYPLTAPLLLLNNLTEIRTDAYKLCKLFNKPFSAPVANLGVWQLAFEVLSFISVISNCWLLLLSPRVKEWTQEAGLSSSQVIVIAVIVEHVLLIVKMILAFIIPDEPDWLQVKREQIEYNSMQALKKQRIKSTRVDGKLQKAKMGE</sequence>
<dbReference type="AGR" id="ZFIN:ZDB-GENE-061013-169"/>
<keyword evidence="5 6" id="KW-0472">Membrane</keyword>
<name>A0A8M9P6G3_DANRE</name>
<feature type="transmembrane region" description="Helical" evidence="6">
    <location>
        <begin position="588"/>
        <end position="609"/>
    </location>
</feature>
<feature type="transmembrane region" description="Helical" evidence="6">
    <location>
        <begin position="697"/>
        <end position="723"/>
    </location>
</feature>
<dbReference type="GO" id="GO:1902476">
    <property type="term" value="P:chloride transmembrane transport"/>
    <property type="evidence" value="ECO:0000318"/>
    <property type="project" value="GO_Central"/>
</dbReference>
<dbReference type="GO" id="GO:0005886">
    <property type="term" value="C:plasma membrane"/>
    <property type="evidence" value="ECO:0000318"/>
    <property type="project" value="GO_Central"/>
</dbReference>
<dbReference type="RefSeq" id="XP_073798267.1">
    <property type="nucleotide sequence ID" value="XM_073942166.1"/>
</dbReference>
<evidence type="ECO:0000259" key="7">
    <source>
        <dbReference type="Pfam" id="PF04547"/>
    </source>
</evidence>
<dbReference type="GO" id="GO:0005254">
    <property type="term" value="F:chloride channel activity"/>
    <property type="evidence" value="ECO:0000318"/>
    <property type="project" value="GO_Central"/>
</dbReference>
<comment type="subcellular location">
    <subcellularLocation>
        <location evidence="1 6">Membrane</location>
        <topology evidence="1 6">Multi-pass membrane protein</topology>
    </subcellularLocation>
</comment>
<dbReference type="AlphaFoldDB" id="A0A8M9P6G3"/>
<evidence type="ECO:0000256" key="4">
    <source>
        <dbReference type="ARBA" id="ARBA00022989"/>
    </source>
</evidence>
<protein>
    <recommendedName>
        <fullName evidence="6">Anoctamin</fullName>
    </recommendedName>
</protein>
<dbReference type="RefSeq" id="XP_073798269.1">
    <property type="nucleotide sequence ID" value="XM_073942168.1"/>
</dbReference>
<evidence type="ECO:0000256" key="1">
    <source>
        <dbReference type="ARBA" id="ARBA00004141"/>
    </source>
</evidence>
<evidence type="ECO:0000256" key="3">
    <source>
        <dbReference type="ARBA" id="ARBA00022692"/>
    </source>
</evidence>
<dbReference type="PANTHER" id="PTHR12308">
    <property type="entry name" value="ANOCTAMIN"/>
    <property type="match status" value="1"/>
</dbReference>
<evidence type="ECO:0000256" key="6">
    <source>
        <dbReference type="RuleBase" id="RU280814"/>
    </source>
</evidence>
<feature type="domain" description="Anoctamin transmembrane" evidence="7">
    <location>
        <begin position="331"/>
        <end position="777"/>
    </location>
</feature>
<accession>A0A8M9P6G3</accession>
<feature type="transmembrane region" description="Helical" evidence="6">
    <location>
        <begin position="653"/>
        <end position="676"/>
    </location>
</feature>
<feature type="transmembrane region" description="Helical" evidence="6">
    <location>
        <begin position="348"/>
        <end position="367"/>
    </location>
</feature>
<dbReference type="InterPro" id="IPR049452">
    <property type="entry name" value="Anoctamin_TM"/>
</dbReference>
<evidence type="ECO:0000256" key="5">
    <source>
        <dbReference type="ARBA" id="ARBA00023136"/>
    </source>
</evidence>
<keyword evidence="8" id="KW-1185">Reference proteome</keyword>
<dbReference type="GeneID" id="565195"/>
<dbReference type="InterPro" id="IPR007632">
    <property type="entry name" value="Anoctamin"/>
</dbReference>
<feature type="transmembrane region" description="Helical" evidence="6">
    <location>
        <begin position="743"/>
        <end position="764"/>
    </location>
</feature>
<keyword evidence="3 6" id="KW-0812">Transmembrane</keyword>
<dbReference type="PANTHER" id="PTHR12308:SF36">
    <property type="entry name" value="ANOCTAMIN"/>
    <property type="match status" value="1"/>
</dbReference>
<dbReference type="OrthoDB" id="296386at2759"/>
<comment type="similarity">
    <text evidence="2 6">Belongs to the anoctamin family.</text>
</comment>
<dbReference type="Pfam" id="PF04547">
    <property type="entry name" value="Anoctamin"/>
    <property type="match status" value="1"/>
</dbReference>
<dbReference type="ZFIN" id="ZDB-GENE-061013-169">
    <property type="gene designation" value="ano10b"/>
</dbReference>
<keyword evidence="4 6" id="KW-1133">Transmembrane helix</keyword>
<dbReference type="RefSeq" id="XP_073798270.1">
    <property type="nucleotide sequence ID" value="XM_073942169.1"/>
</dbReference>
<organism evidence="8 9">
    <name type="scientific">Danio rerio</name>
    <name type="common">Zebrafish</name>
    <name type="synonym">Brachydanio rerio</name>
    <dbReference type="NCBI Taxonomy" id="7955"/>
    <lineage>
        <taxon>Eukaryota</taxon>
        <taxon>Metazoa</taxon>
        <taxon>Chordata</taxon>
        <taxon>Craniata</taxon>
        <taxon>Vertebrata</taxon>
        <taxon>Euteleostomi</taxon>
        <taxon>Actinopterygii</taxon>
        <taxon>Neopterygii</taxon>
        <taxon>Teleostei</taxon>
        <taxon>Ostariophysi</taxon>
        <taxon>Cypriniformes</taxon>
        <taxon>Danionidae</taxon>
        <taxon>Danioninae</taxon>
        <taxon>Danio</taxon>
    </lineage>
</organism>
<evidence type="ECO:0000313" key="10">
    <source>
        <dbReference type="ZFIN" id="ZDB-GENE-061013-169"/>
    </source>
</evidence>
<proteinExistence type="inferred from homology"/>
<dbReference type="FunCoup" id="A0A8M9P6G3">
    <property type="interactions" value="609"/>
</dbReference>